<accession>A0A833PN62</accession>
<organism evidence="1 2">
    <name type="scientific">Burkholderia lata (strain ATCC 17760 / DSM 23089 / LMG 22485 / NCIMB 9086 / R18194 / 383)</name>
    <dbReference type="NCBI Taxonomy" id="482957"/>
    <lineage>
        <taxon>Bacteria</taxon>
        <taxon>Pseudomonadati</taxon>
        <taxon>Pseudomonadota</taxon>
        <taxon>Betaproteobacteria</taxon>
        <taxon>Burkholderiales</taxon>
        <taxon>Burkholderiaceae</taxon>
        <taxon>Burkholderia</taxon>
        <taxon>Burkholderia cepacia complex</taxon>
    </lineage>
</organism>
<name>A0A833PN62_BURL3</name>
<reference evidence="2" key="1">
    <citation type="journal article" date="2020" name="MBio">
        <title>Horizontal gene transfer to a defensive symbiont with a reduced genome amongst a multipartite beetle microbiome.</title>
        <authorList>
            <person name="Waterworth S.C."/>
            <person name="Florez L.V."/>
            <person name="Rees E.R."/>
            <person name="Hertweck C."/>
            <person name="Kaltenpoth M."/>
            <person name="Kwan J.C."/>
        </authorList>
    </citation>
    <scope>NUCLEOTIDE SEQUENCE [LARGE SCALE GENOMIC DNA]</scope>
</reference>
<proteinExistence type="predicted"/>
<evidence type="ECO:0000313" key="2">
    <source>
        <dbReference type="Proteomes" id="UP000467522"/>
    </source>
</evidence>
<dbReference type="EMBL" id="WNDV01000010">
    <property type="protein sequence ID" value="KAF1037013.1"/>
    <property type="molecule type" value="Genomic_DNA"/>
</dbReference>
<gene>
    <name evidence="1" type="ORF">GAK33_03497</name>
</gene>
<comment type="caution">
    <text evidence="1">The sequence shown here is derived from an EMBL/GenBank/DDBJ whole genome shotgun (WGS) entry which is preliminary data.</text>
</comment>
<sequence>MLAEFKPAYVVSLDVGFEGQLLLGEFSVQATFAQHRAKDCCQLQFLSPSKMGRLSGWRYNLSS</sequence>
<dbReference type="Proteomes" id="UP000467522">
    <property type="component" value="Unassembled WGS sequence"/>
</dbReference>
<protein>
    <submittedName>
        <fullName evidence="1">Uncharacterized protein</fullName>
    </submittedName>
</protein>
<evidence type="ECO:0000313" key="1">
    <source>
        <dbReference type="EMBL" id="KAF1037013.1"/>
    </source>
</evidence>
<dbReference type="AlphaFoldDB" id="A0A833PN62"/>